<reference evidence="2 3" key="1">
    <citation type="submission" date="2018-11" db="EMBL/GenBank/DDBJ databases">
        <title>Genomic Encyclopedia of Type Strains, Phase IV (KMG-IV): sequencing the most valuable type-strain genomes for metagenomic binning, comparative biology and taxonomic classification.</title>
        <authorList>
            <person name="Goeker M."/>
        </authorList>
    </citation>
    <scope>NUCLEOTIDE SEQUENCE [LARGE SCALE GENOMIC DNA]</scope>
    <source>
        <strain evidence="2 3">DSM 100316</strain>
    </source>
</reference>
<evidence type="ECO:0000313" key="2">
    <source>
        <dbReference type="EMBL" id="ROS05024.1"/>
    </source>
</evidence>
<keyword evidence="3" id="KW-1185">Reference proteome</keyword>
<sequence>MGTDNKTNISSSSQRHSRRDDNVNDKRNNEHDQSRQQKTSFAKKEYPLLDEKYLHHAAIIDEQGNEVEITAQMIDTACNQLIASVPPKKLSSRLRRLLQGYLNRRRIAH</sequence>
<name>A0A3N2DYZ7_9GAMM</name>
<evidence type="ECO:0000313" key="3">
    <source>
        <dbReference type="Proteomes" id="UP000275394"/>
    </source>
</evidence>
<dbReference type="NCBIfam" id="NF045613">
    <property type="entry name" value="PA1571_fam"/>
    <property type="match status" value="1"/>
</dbReference>
<dbReference type="OrthoDB" id="7019010at2"/>
<organism evidence="2 3">
    <name type="scientific">Sinobacterium caligoides</name>
    <dbReference type="NCBI Taxonomy" id="933926"/>
    <lineage>
        <taxon>Bacteria</taxon>
        <taxon>Pseudomonadati</taxon>
        <taxon>Pseudomonadota</taxon>
        <taxon>Gammaproteobacteria</taxon>
        <taxon>Cellvibrionales</taxon>
        <taxon>Spongiibacteraceae</taxon>
        <taxon>Sinobacterium</taxon>
    </lineage>
</organism>
<gene>
    <name evidence="2" type="ORF">EDC56_0546</name>
</gene>
<feature type="compositionally biased region" description="Basic and acidic residues" evidence="1">
    <location>
        <begin position="18"/>
        <end position="35"/>
    </location>
</feature>
<protein>
    <submittedName>
        <fullName evidence="2">Uncharacterized protein</fullName>
    </submittedName>
</protein>
<dbReference type="RefSeq" id="WP_123710972.1">
    <property type="nucleotide sequence ID" value="NZ_RKHR01000003.1"/>
</dbReference>
<accession>A0A3N2DYZ7</accession>
<dbReference type="AlphaFoldDB" id="A0A3N2DYZ7"/>
<comment type="caution">
    <text evidence="2">The sequence shown here is derived from an EMBL/GenBank/DDBJ whole genome shotgun (WGS) entry which is preliminary data.</text>
</comment>
<proteinExistence type="predicted"/>
<dbReference type="InterPro" id="IPR054635">
    <property type="entry name" value="PA1571-like"/>
</dbReference>
<feature type="region of interest" description="Disordered" evidence="1">
    <location>
        <begin position="1"/>
        <end position="45"/>
    </location>
</feature>
<evidence type="ECO:0000256" key="1">
    <source>
        <dbReference type="SAM" id="MobiDB-lite"/>
    </source>
</evidence>
<dbReference type="Proteomes" id="UP000275394">
    <property type="component" value="Unassembled WGS sequence"/>
</dbReference>
<dbReference type="EMBL" id="RKHR01000003">
    <property type="protein sequence ID" value="ROS05024.1"/>
    <property type="molecule type" value="Genomic_DNA"/>
</dbReference>